<dbReference type="Proteomes" id="UP000823388">
    <property type="component" value="Chromosome 5K"/>
</dbReference>
<keyword evidence="2" id="KW-1185">Reference proteome</keyword>
<accession>A0A8T0SE20</accession>
<name>A0A8T0SE20_PANVG</name>
<organism evidence="1 2">
    <name type="scientific">Panicum virgatum</name>
    <name type="common">Blackwell switchgrass</name>
    <dbReference type="NCBI Taxonomy" id="38727"/>
    <lineage>
        <taxon>Eukaryota</taxon>
        <taxon>Viridiplantae</taxon>
        <taxon>Streptophyta</taxon>
        <taxon>Embryophyta</taxon>
        <taxon>Tracheophyta</taxon>
        <taxon>Spermatophyta</taxon>
        <taxon>Magnoliopsida</taxon>
        <taxon>Liliopsida</taxon>
        <taxon>Poales</taxon>
        <taxon>Poaceae</taxon>
        <taxon>PACMAD clade</taxon>
        <taxon>Panicoideae</taxon>
        <taxon>Panicodae</taxon>
        <taxon>Paniceae</taxon>
        <taxon>Panicinae</taxon>
        <taxon>Panicum</taxon>
        <taxon>Panicum sect. Hiantes</taxon>
    </lineage>
</organism>
<gene>
    <name evidence="1" type="ORF">PVAP13_5KG054250</name>
</gene>
<reference evidence="1" key="1">
    <citation type="submission" date="2020-05" db="EMBL/GenBank/DDBJ databases">
        <title>WGS assembly of Panicum virgatum.</title>
        <authorList>
            <person name="Lovell J.T."/>
            <person name="Jenkins J."/>
            <person name="Shu S."/>
            <person name="Juenger T.E."/>
            <person name="Schmutz J."/>
        </authorList>
    </citation>
    <scope>NUCLEOTIDE SEQUENCE</scope>
    <source>
        <strain evidence="1">AP13</strain>
    </source>
</reference>
<comment type="caution">
    <text evidence="1">The sequence shown here is derived from an EMBL/GenBank/DDBJ whole genome shotgun (WGS) entry which is preliminary data.</text>
</comment>
<evidence type="ECO:0000313" key="2">
    <source>
        <dbReference type="Proteomes" id="UP000823388"/>
    </source>
</evidence>
<protein>
    <submittedName>
        <fullName evidence="1">Uncharacterized protein</fullName>
    </submittedName>
</protein>
<sequence>MGATRIAERCWASGTWAPSWSDLVDFDLCLVQLGLNLRLALKQEGICLKRNLPTALCCTAPFALGRKQALGFTPASLSVQHHALSWQKGSSFEHKASAICPSCQPDSP</sequence>
<dbReference type="EMBL" id="CM029045">
    <property type="protein sequence ID" value="KAG2595133.1"/>
    <property type="molecule type" value="Genomic_DNA"/>
</dbReference>
<dbReference type="AlphaFoldDB" id="A0A8T0SE20"/>
<evidence type="ECO:0000313" key="1">
    <source>
        <dbReference type="EMBL" id="KAG2595133.1"/>
    </source>
</evidence>
<proteinExistence type="predicted"/>